<organism evidence="3 4">
    <name type="scientific">Thermogemmatispora tikiterensis</name>
    <dbReference type="NCBI Taxonomy" id="1825093"/>
    <lineage>
        <taxon>Bacteria</taxon>
        <taxon>Bacillati</taxon>
        <taxon>Chloroflexota</taxon>
        <taxon>Ktedonobacteria</taxon>
        <taxon>Thermogemmatisporales</taxon>
        <taxon>Thermogemmatisporaceae</taxon>
        <taxon>Thermogemmatispora</taxon>
    </lineage>
</organism>
<dbReference type="Pfam" id="PF13559">
    <property type="entry name" value="DUF4129"/>
    <property type="match status" value="1"/>
</dbReference>
<gene>
    <name evidence="3" type="ORF">A4R35_13610</name>
</gene>
<feature type="transmembrane region" description="Helical" evidence="1">
    <location>
        <begin position="233"/>
        <end position="259"/>
    </location>
</feature>
<feature type="transmembrane region" description="Helical" evidence="1">
    <location>
        <begin position="381"/>
        <end position="402"/>
    </location>
</feature>
<sequence length="560" mass="63441">MRDKDPLNGEPELPDDLLVRIALAERRRRERLSQSTAYLPGVRTAGERLVAYLCLALEVCALAAWLQVLAELHLFMSAQPLLPLWVLFPLGALALWLTRLWEQRLVRHTPPLDEFDRPGEPLPGRGLIVGLLIASALCLCWLNNYAAAFPLYHPVWLLALGNDLLALRPAAYRSVAILLCTALLVWRGAKRARQEAEPALVRWAFIGSGLLLLLAMLIHLGHGSDTEQRLVDAGTVVFFLLVPLFIYCALLAQALAQAIAERRLHPFGLEGSTQEQEQAILLLFLGLALLMVLLSLAVAGLAGASLFEVLRRGLALLSIPYDWLVRGLAQLIVWLLTPLFWLLQAFHFQTSELIIHPLRGPGQPGLRPPGESSSLPAGLLLASRILVLLFLVLIVVGCVRLIGRTLRQRRVRLYERGELEERHESLWSTALFWSQIWELLQILARKLRDALVHGRQAVEARWLSRQGMRQEAARSLESMRAIYRALLKEARQQGYPRLPNETPLEYRRRLEAATPLADPRLEWLTVAYLASRYGRQEPDARRLAQLRACWEELRNRWHQR</sequence>
<keyword evidence="4" id="KW-1185">Reference proteome</keyword>
<evidence type="ECO:0000313" key="4">
    <source>
        <dbReference type="Proteomes" id="UP000248706"/>
    </source>
</evidence>
<keyword evidence="1" id="KW-0472">Membrane</keyword>
<feature type="domain" description="Protein-glutamine gamma-glutamyltransferase-like C-terminal" evidence="2">
    <location>
        <begin position="482"/>
        <end position="551"/>
    </location>
</feature>
<keyword evidence="1" id="KW-0812">Transmembrane</keyword>
<protein>
    <recommendedName>
        <fullName evidence="2">Protein-glutamine gamma-glutamyltransferase-like C-terminal domain-containing protein</fullName>
    </recommendedName>
</protein>
<accession>A0A328VFI9</accession>
<dbReference type="InterPro" id="IPR025403">
    <property type="entry name" value="TgpA-like_C"/>
</dbReference>
<feature type="transmembrane region" description="Helical" evidence="1">
    <location>
        <begin position="279"/>
        <end position="302"/>
    </location>
</feature>
<feature type="transmembrane region" description="Helical" evidence="1">
    <location>
        <begin position="49"/>
        <end position="69"/>
    </location>
</feature>
<dbReference type="EMBL" id="MCIF01000002">
    <property type="protein sequence ID" value="RAQ96578.1"/>
    <property type="molecule type" value="Genomic_DNA"/>
</dbReference>
<dbReference type="RefSeq" id="WP_189361793.1">
    <property type="nucleotide sequence ID" value="NZ_MCIF01000002.1"/>
</dbReference>
<dbReference type="Proteomes" id="UP000248706">
    <property type="component" value="Unassembled WGS sequence"/>
</dbReference>
<evidence type="ECO:0000256" key="1">
    <source>
        <dbReference type="SAM" id="Phobius"/>
    </source>
</evidence>
<feature type="transmembrane region" description="Helical" evidence="1">
    <location>
        <begin position="81"/>
        <end position="101"/>
    </location>
</feature>
<evidence type="ECO:0000259" key="2">
    <source>
        <dbReference type="Pfam" id="PF13559"/>
    </source>
</evidence>
<feature type="transmembrane region" description="Helical" evidence="1">
    <location>
        <begin position="127"/>
        <end position="149"/>
    </location>
</feature>
<evidence type="ECO:0000313" key="3">
    <source>
        <dbReference type="EMBL" id="RAQ96578.1"/>
    </source>
</evidence>
<comment type="caution">
    <text evidence="3">The sequence shown here is derived from an EMBL/GenBank/DDBJ whole genome shotgun (WGS) entry which is preliminary data.</text>
</comment>
<name>A0A328VFI9_9CHLR</name>
<keyword evidence="1" id="KW-1133">Transmembrane helix</keyword>
<proteinExistence type="predicted"/>
<reference evidence="3 4" key="1">
    <citation type="submission" date="2016-08" db="EMBL/GenBank/DDBJ databases">
        <title>Analysis of Carbohydrate Active Enzymes in Thermogemmatispora T81 Reveals Carbohydrate Degradation Ability.</title>
        <authorList>
            <person name="Tomazini A."/>
            <person name="Lal S."/>
            <person name="Stott M."/>
            <person name="Henrissat B."/>
            <person name="Polikarpov I."/>
            <person name="Sparling R."/>
            <person name="Levin D.B."/>
        </authorList>
    </citation>
    <scope>NUCLEOTIDE SEQUENCE [LARGE SCALE GENOMIC DNA]</scope>
    <source>
        <strain evidence="3 4">T81</strain>
    </source>
</reference>
<feature type="transmembrane region" description="Helical" evidence="1">
    <location>
        <begin position="170"/>
        <end position="189"/>
    </location>
</feature>
<feature type="transmembrane region" description="Helical" evidence="1">
    <location>
        <begin position="201"/>
        <end position="221"/>
    </location>
</feature>
<dbReference type="AlphaFoldDB" id="A0A328VFI9"/>